<dbReference type="AlphaFoldDB" id="A0A938BPN9"/>
<proteinExistence type="predicted"/>
<evidence type="ECO:0000313" key="1">
    <source>
        <dbReference type="EMBL" id="MBM3276319.1"/>
    </source>
</evidence>
<name>A0A938BPN9_9BACT</name>
<gene>
    <name evidence="1" type="ORF">FJZ00_14290</name>
</gene>
<dbReference type="Proteomes" id="UP000703893">
    <property type="component" value="Unassembled WGS sequence"/>
</dbReference>
<evidence type="ECO:0000313" key="2">
    <source>
        <dbReference type="Proteomes" id="UP000703893"/>
    </source>
</evidence>
<protein>
    <submittedName>
        <fullName evidence="1">Gliding-motility protein MglA</fullName>
    </submittedName>
</protein>
<dbReference type="Gene3D" id="3.40.50.300">
    <property type="entry name" value="P-loop containing nucleotide triphosphate hydrolases"/>
    <property type="match status" value="1"/>
</dbReference>
<comment type="caution">
    <text evidence="1">The sequence shown here is derived from an EMBL/GenBank/DDBJ whole genome shotgun (WGS) entry which is preliminary data.</text>
</comment>
<dbReference type="EMBL" id="VGJX01000967">
    <property type="protein sequence ID" value="MBM3276319.1"/>
    <property type="molecule type" value="Genomic_DNA"/>
</dbReference>
<reference evidence="1 2" key="1">
    <citation type="submission" date="2019-03" db="EMBL/GenBank/DDBJ databases">
        <title>Lake Tanganyika Metagenome-Assembled Genomes (MAGs).</title>
        <authorList>
            <person name="Tran P."/>
        </authorList>
    </citation>
    <scope>NUCLEOTIDE SEQUENCE [LARGE SCALE GENOMIC DNA]</scope>
    <source>
        <strain evidence="1">K_DeepCast_65m_m2_236</strain>
    </source>
</reference>
<organism evidence="1 2">
    <name type="scientific">Candidatus Tanganyikabacteria bacterium</name>
    <dbReference type="NCBI Taxonomy" id="2961651"/>
    <lineage>
        <taxon>Bacteria</taxon>
        <taxon>Bacillati</taxon>
        <taxon>Candidatus Sericytochromatia</taxon>
        <taxon>Candidatus Tanganyikabacteria</taxon>
    </lineage>
</organism>
<accession>A0A938BPN9</accession>
<sequence>MPIINFGKKEILCKLVYYGPGFGGKTTNLEWLHHALDPDMRGDLLNLATETERTI</sequence>
<feature type="non-terminal residue" evidence="1">
    <location>
        <position position="55"/>
    </location>
</feature>
<dbReference type="InterPro" id="IPR027417">
    <property type="entry name" value="P-loop_NTPase"/>
</dbReference>